<feature type="transmembrane region" description="Helical" evidence="6">
    <location>
        <begin position="12"/>
        <end position="31"/>
    </location>
</feature>
<dbReference type="EMBL" id="MDHN01000021">
    <property type="protein sequence ID" value="OFC71037.1"/>
    <property type="molecule type" value="Genomic_DNA"/>
</dbReference>
<dbReference type="Proteomes" id="UP000175691">
    <property type="component" value="Unassembled WGS sequence"/>
</dbReference>
<feature type="transmembrane region" description="Helical" evidence="6">
    <location>
        <begin position="247"/>
        <end position="265"/>
    </location>
</feature>
<feature type="transmembrane region" description="Helical" evidence="6">
    <location>
        <begin position="43"/>
        <end position="63"/>
    </location>
</feature>
<proteinExistence type="inferred from homology"/>
<dbReference type="AlphaFoldDB" id="A0A1E7ZC01"/>
<dbReference type="GO" id="GO:0016020">
    <property type="term" value="C:membrane"/>
    <property type="evidence" value="ECO:0007669"/>
    <property type="project" value="UniProtKB-SubCell"/>
</dbReference>
<dbReference type="SUPFAM" id="SSF103481">
    <property type="entry name" value="Multidrug resistance efflux transporter EmrE"/>
    <property type="match status" value="2"/>
</dbReference>
<keyword evidence="5 6" id="KW-0472">Membrane</keyword>
<evidence type="ECO:0000256" key="1">
    <source>
        <dbReference type="ARBA" id="ARBA00004141"/>
    </source>
</evidence>
<feature type="domain" description="EamA" evidence="7">
    <location>
        <begin position="1"/>
        <end position="115"/>
    </location>
</feature>
<reference evidence="8 9" key="1">
    <citation type="submission" date="2016-08" db="EMBL/GenBank/DDBJ databases">
        <authorList>
            <person name="Seilhamer J.J."/>
        </authorList>
    </citation>
    <scope>NUCLEOTIDE SEQUENCE [LARGE SCALE GENOMIC DNA]</scope>
    <source>
        <strain evidence="8 9">KCTC 42603</strain>
    </source>
</reference>
<dbReference type="PANTHER" id="PTHR32322">
    <property type="entry name" value="INNER MEMBRANE TRANSPORTER"/>
    <property type="match status" value="1"/>
</dbReference>
<accession>A0A1E7ZC01</accession>
<evidence type="ECO:0000256" key="6">
    <source>
        <dbReference type="SAM" id="Phobius"/>
    </source>
</evidence>
<protein>
    <recommendedName>
        <fullName evidence="7">EamA domain-containing protein</fullName>
    </recommendedName>
</protein>
<keyword evidence="9" id="KW-1185">Reference proteome</keyword>
<feature type="transmembrane region" description="Helical" evidence="6">
    <location>
        <begin position="128"/>
        <end position="148"/>
    </location>
</feature>
<dbReference type="InterPro" id="IPR000620">
    <property type="entry name" value="EamA_dom"/>
</dbReference>
<comment type="similarity">
    <text evidence="2">Belongs to the EamA transporter family.</text>
</comment>
<evidence type="ECO:0000256" key="3">
    <source>
        <dbReference type="ARBA" id="ARBA00022692"/>
    </source>
</evidence>
<dbReference type="Pfam" id="PF00892">
    <property type="entry name" value="EamA"/>
    <property type="match status" value="2"/>
</dbReference>
<dbReference type="PANTHER" id="PTHR32322:SF2">
    <property type="entry name" value="EAMA DOMAIN-CONTAINING PROTEIN"/>
    <property type="match status" value="1"/>
</dbReference>
<evidence type="ECO:0000256" key="5">
    <source>
        <dbReference type="ARBA" id="ARBA00023136"/>
    </source>
</evidence>
<sequence>MKTGLQYVSPLWFSALRFATGCACLFALQLLTGKCRLPTKRDFPLIASVGLVQMMMFTALGSVAMQSVDAGRSAVLGYTTPLWVMPVAVFVLGERLTRRQTIGTLVGLAGVLVMLNPMAIDWQDSNVVAGNMLLLFCSLCWAMTILHVRHYKGDSSAYELAPWQMLTATLPLFFMARHIEGPFDMTVSANFWSVMAYVGPLATAFCFVIINSASRWMSSSAMSNAMLGVPVSGLLLSVIFLGETLSVSLAAGGAIILCGIAIVSVRASRTKTKKA</sequence>
<keyword evidence="3 6" id="KW-0812">Transmembrane</keyword>
<evidence type="ECO:0000256" key="4">
    <source>
        <dbReference type="ARBA" id="ARBA00022989"/>
    </source>
</evidence>
<keyword evidence="4 6" id="KW-1133">Transmembrane helix</keyword>
<feature type="transmembrane region" description="Helical" evidence="6">
    <location>
        <begin position="105"/>
        <end position="122"/>
    </location>
</feature>
<feature type="transmembrane region" description="Helical" evidence="6">
    <location>
        <begin position="75"/>
        <end position="93"/>
    </location>
</feature>
<feature type="domain" description="EamA" evidence="7">
    <location>
        <begin position="130"/>
        <end position="264"/>
    </location>
</feature>
<comment type="caution">
    <text evidence="8">The sequence shown here is derived from an EMBL/GenBank/DDBJ whole genome shotgun (WGS) entry which is preliminary data.</text>
</comment>
<evidence type="ECO:0000313" key="8">
    <source>
        <dbReference type="EMBL" id="OFC71037.1"/>
    </source>
</evidence>
<feature type="transmembrane region" description="Helical" evidence="6">
    <location>
        <begin position="160"/>
        <end position="179"/>
    </location>
</feature>
<dbReference type="InterPro" id="IPR050638">
    <property type="entry name" value="AA-Vitamin_Transporters"/>
</dbReference>
<name>A0A1E7ZC01_9ALTE</name>
<dbReference type="InterPro" id="IPR037185">
    <property type="entry name" value="EmrE-like"/>
</dbReference>
<organism evidence="8 9">
    <name type="scientific">Alteromonas confluentis</name>
    <dbReference type="NCBI Taxonomy" id="1656094"/>
    <lineage>
        <taxon>Bacteria</taxon>
        <taxon>Pseudomonadati</taxon>
        <taxon>Pseudomonadota</taxon>
        <taxon>Gammaproteobacteria</taxon>
        <taxon>Alteromonadales</taxon>
        <taxon>Alteromonadaceae</taxon>
        <taxon>Alteromonas/Salinimonas group</taxon>
        <taxon>Alteromonas</taxon>
    </lineage>
</organism>
<evidence type="ECO:0000256" key="2">
    <source>
        <dbReference type="ARBA" id="ARBA00007362"/>
    </source>
</evidence>
<feature type="transmembrane region" description="Helical" evidence="6">
    <location>
        <begin position="222"/>
        <end position="241"/>
    </location>
</feature>
<gene>
    <name evidence="8" type="ORF">BFC18_10820</name>
</gene>
<evidence type="ECO:0000259" key="7">
    <source>
        <dbReference type="Pfam" id="PF00892"/>
    </source>
</evidence>
<evidence type="ECO:0000313" key="9">
    <source>
        <dbReference type="Proteomes" id="UP000175691"/>
    </source>
</evidence>
<feature type="transmembrane region" description="Helical" evidence="6">
    <location>
        <begin position="191"/>
        <end position="210"/>
    </location>
</feature>
<comment type="subcellular location">
    <subcellularLocation>
        <location evidence="1">Membrane</location>
        <topology evidence="1">Multi-pass membrane protein</topology>
    </subcellularLocation>
</comment>